<feature type="compositionally biased region" description="Basic and acidic residues" evidence="1">
    <location>
        <begin position="18"/>
        <end position="30"/>
    </location>
</feature>
<evidence type="ECO:0000313" key="4">
    <source>
        <dbReference type="Proteomes" id="UP000053097"/>
    </source>
</evidence>
<keyword evidence="2" id="KW-0812">Transmembrane</keyword>
<dbReference type="Proteomes" id="UP000053097">
    <property type="component" value="Unassembled WGS sequence"/>
</dbReference>
<evidence type="ECO:0000256" key="2">
    <source>
        <dbReference type="SAM" id="Phobius"/>
    </source>
</evidence>
<dbReference type="STRING" id="2015173.A0A026WMJ9"/>
<feature type="region of interest" description="Disordered" evidence="1">
    <location>
        <begin position="217"/>
        <end position="258"/>
    </location>
</feature>
<keyword evidence="4" id="KW-1185">Reference proteome</keyword>
<dbReference type="AlphaFoldDB" id="A0A026WMJ9"/>
<dbReference type="OrthoDB" id="20872at2759"/>
<dbReference type="EMBL" id="KK107151">
    <property type="protein sequence ID" value="EZA57255.1"/>
    <property type="molecule type" value="Genomic_DNA"/>
</dbReference>
<sequence>MVKEKLATGAGTIADTARSAKEKTVKDAKKTKQTTSGFLSGVAKSAKHAIEDATGDVKEFMEETKQETAAEEARTKSDIAQAKDKSTRVVSDVKQKSVGAVKDTKKKITQKVSKPSKDAHVAPASTGEVSRKLSTETRKLSGKVGSGLAGERVREVVVRRSGVAGKPETSDDVEHLTESVRVKKVSRIPQKRISPGKETTSDVTLDASGSRSRVVETVSTTIGHPEPRTRHSVTTVVTKSSVQTTPPPPSSLAEFTDSRTEDVTEEAARRAQNLAEQAYTSAKAETHGMVQSVYSGKAIEVKTRTKTPSRASCVYWMSIAVAVLVLLVALIVALEPQMLRRVYTLSNNAPRQAGI</sequence>
<proteinExistence type="predicted"/>
<organism evidence="3 4">
    <name type="scientific">Ooceraea biroi</name>
    <name type="common">Clonal raider ant</name>
    <name type="synonym">Cerapachys biroi</name>
    <dbReference type="NCBI Taxonomy" id="2015173"/>
    <lineage>
        <taxon>Eukaryota</taxon>
        <taxon>Metazoa</taxon>
        <taxon>Ecdysozoa</taxon>
        <taxon>Arthropoda</taxon>
        <taxon>Hexapoda</taxon>
        <taxon>Insecta</taxon>
        <taxon>Pterygota</taxon>
        <taxon>Neoptera</taxon>
        <taxon>Endopterygota</taxon>
        <taxon>Hymenoptera</taxon>
        <taxon>Apocrita</taxon>
        <taxon>Aculeata</taxon>
        <taxon>Formicoidea</taxon>
        <taxon>Formicidae</taxon>
        <taxon>Dorylinae</taxon>
        <taxon>Ooceraea</taxon>
    </lineage>
</organism>
<feature type="compositionally biased region" description="Low complexity" evidence="1">
    <location>
        <begin position="232"/>
        <end position="244"/>
    </location>
</feature>
<evidence type="ECO:0000256" key="1">
    <source>
        <dbReference type="SAM" id="MobiDB-lite"/>
    </source>
</evidence>
<keyword evidence="2" id="KW-0472">Membrane</keyword>
<protein>
    <submittedName>
        <fullName evidence="3">Uncharacterized protein</fullName>
    </submittedName>
</protein>
<name>A0A026WMJ9_OOCBI</name>
<reference evidence="3 4" key="1">
    <citation type="journal article" date="2014" name="Curr. Biol.">
        <title>The genome of the clonal raider ant Cerapachys biroi.</title>
        <authorList>
            <person name="Oxley P.R."/>
            <person name="Ji L."/>
            <person name="Fetter-Pruneda I."/>
            <person name="McKenzie S.K."/>
            <person name="Li C."/>
            <person name="Hu H."/>
            <person name="Zhang G."/>
            <person name="Kronauer D.J."/>
        </authorList>
    </citation>
    <scope>NUCLEOTIDE SEQUENCE [LARGE SCALE GENOMIC DNA]</scope>
</reference>
<feature type="compositionally biased region" description="Basic and acidic residues" evidence="1">
    <location>
        <begin position="129"/>
        <end position="139"/>
    </location>
</feature>
<feature type="region of interest" description="Disordered" evidence="1">
    <location>
        <begin position="1"/>
        <end position="149"/>
    </location>
</feature>
<gene>
    <name evidence="3" type="ORF">X777_02506</name>
</gene>
<feature type="transmembrane region" description="Helical" evidence="2">
    <location>
        <begin position="314"/>
        <end position="334"/>
    </location>
</feature>
<accession>A0A026WMJ9</accession>
<evidence type="ECO:0000313" key="3">
    <source>
        <dbReference type="EMBL" id="EZA57255.1"/>
    </source>
</evidence>
<feature type="compositionally biased region" description="Polar residues" evidence="1">
    <location>
        <begin position="197"/>
        <end position="212"/>
    </location>
</feature>
<keyword evidence="2" id="KW-1133">Transmembrane helix</keyword>
<feature type="compositionally biased region" description="Basic and acidic residues" evidence="1">
    <location>
        <begin position="48"/>
        <end position="95"/>
    </location>
</feature>
<feature type="region of interest" description="Disordered" evidence="1">
    <location>
        <begin position="193"/>
        <end position="212"/>
    </location>
</feature>